<proteinExistence type="predicted"/>
<reference evidence="1" key="2">
    <citation type="journal article" date="2020" name="Nat. Commun.">
        <title>Large-scale genome sequencing of mycorrhizal fungi provides insights into the early evolution of symbiotic traits.</title>
        <authorList>
            <person name="Miyauchi S."/>
            <person name="Kiss E."/>
            <person name="Kuo A."/>
            <person name="Drula E."/>
            <person name="Kohler A."/>
            <person name="Sanchez-Garcia M."/>
            <person name="Morin E."/>
            <person name="Andreopoulos B."/>
            <person name="Barry K.W."/>
            <person name="Bonito G."/>
            <person name="Buee M."/>
            <person name="Carver A."/>
            <person name="Chen C."/>
            <person name="Cichocki N."/>
            <person name="Clum A."/>
            <person name="Culley D."/>
            <person name="Crous P.W."/>
            <person name="Fauchery L."/>
            <person name="Girlanda M."/>
            <person name="Hayes R.D."/>
            <person name="Keri Z."/>
            <person name="LaButti K."/>
            <person name="Lipzen A."/>
            <person name="Lombard V."/>
            <person name="Magnuson J."/>
            <person name="Maillard F."/>
            <person name="Murat C."/>
            <person name="Nolan M."/>
            <person name="Ohm R.A."/>
            <person name="Pangilinan J."/>
            <person name="Pereira M.F."/>
            <person name="Perotto S."/>
            <person name="Peter M."/>
            <person name="Pfister S."/>
            <person name="Riley R."/>
            <person name="Sitrit Y."/>
            <person name="Stielow J.B."/>
            <person name="Szollosi G."/>
            <person name="Zifcakova L."/>
            <person name="Stursova M."/>
            <person name="Spatafora J.W."/>
            <person name="Tedersoo L."/>
            <person name="Vaario L.M."/>
            <person name="Yamada A."/>
            <person name="Yan M."/>
            <person name="Wang P."/>
            <person name="Xu J."/>
            <person name="Bruns T."/>
            <person name="Baldrian P."/>
            <person name="Vilgalys R."/>
            <person name="Dunand C."/>
            <person name="Henrissat B."/>
            <person name="Grigoriev I.V."/>
            <person name="Hibbett D."/>
            <person name="Nagy L.G."/>
            <person name="Martin F.M."/>
        </authorList>
    </citation>
    <scope>NUCLEOTIDE SEQUENCE</scope>
    <source>
        <strain evidence="1">P2</strain>
    </source>
</reference>
<organism evidence="1 2">
    <name type="scientific">Thelephora ganbajun</name>
    <name type="common">Ganba fungus</name>
    <dbReference type="NCBI Taxonomy" id="370292"/>
    <lineage>
        <taxon>Eukaryota</taxon>
        <taxon>Fungi</taxon>
        <taxon>Dikarya</taxon>
        <taxon>Basidiomycota</taxon>
        <taxon>Agaricomycotina</taxon>
        <taxon>Agaricomycetes</taxon>
        <taxon>Thelephorales</taxon>
        <taxon>Thelephoraceae</taxon>
        <taxon>Thelephora</taxon>
    </lineage>
</organism>
<evidence type="ECO:0000313" key="2">
    <source>
        <dbReference type="Proteomes" id="UP000886501"/>
    </source>
</evidence>
<keyword evidence="2" id="KW-1185">Reference proteome</keyword>
<comment type="caution">
    <text evidence="1">The sequence shown here is derived from an EMBL/GenBank/DDBJ whole genome shotgun (WGS) entry which is preliminary data.</text>
</comment>
<sequence>MGVIYDGWGASTGQSGPLGDLCGNSPVPRASARAFVKRWTLDNGGVSCEQTFL</sequence>
<protein>
    <submittedName>
        <fullName evidence="1">Uncharacterized protein</fullName>
    </submittedName>
</protein>
<dbReference type="EMBL" id="MU117964">
    <property type="protein sequence ID" value="KAF9653422.1"/>
    <property type="molecule type" value="Genomic_DNA"/>
</dbReference>
<gene>
    <name evidence="1" type="ORF">BDM02DRAFT_3108062</name>
</gene>
<reference evidence="1" key="1">
    <citation type="submission" date="2019-10" db="EMBL/GenBank/DDBJ databases">
        <authorList>
            <consortium name="DOE Joint Genome Institute"/>
            <person name="Kuo A."/>
            <person name="Miyauchi S."/>
            <person name="Kiss E."/>
            <person name="Drula E."/>
            <person name="Kohler A."/>
            <person name="Sanchez-Garcia M."/>
            <person name="Andreopoulos B."/>
            <person name="Barry K.W."/>
            <person name="Bonito G."/>
            <person name="Buee M."/>
            <person name="Carver A."/>
            <person name="Chen C."/>
            <person name="Cichocki N."/>
            <person name="Clum A."/>
            <person name="Culley D."/>
            <person name="Crous P.W."/>
            <person name="Fauchery L."/>
            <person name="Girlanda M."/>
            <person name="Hayes R."/>
            <person name="Keri Z."/>
            <person name="Labutti K."/>
            <person name="Lipzen A."/>
            <person name="Lombard V."/>
            <person name="Magnuson J."/>
            <person name="Maillard F."/>
            <person name="Morin E."/>
            <person name="Murat C."/>
            <person name="Nolan M."/>
            <person name="Ohm R."/>
            <person name="Pangilinan J."/>
            <person name="Pereira M."/>
            <person name="Perotto S."/>
            <person name="Peter M."/>
            <person name="Riley R."/>
            <person name="Sitrit Y."/>
            <person name="Stielow B."/>
            <person name="Szollosi G."/>
            <person name="Zifcakova L."/>
            <person name="Stursova M."/>
            <person name="Spatafora J.W."/>
            <person name="Tedersoo L."/>
            <person name="Vaario L.-M."/>
            <person name="Yamada A."/>
            <person name="Yan M."/>
            <person name="Wang P."/>
            <person name="Xu J."/>
            <person name="Bruns T."/>
            <person name="Baldrian P."/>
            <person name="Vilgalys R."/>
            <person name="Henrissat B."/>
            <person name="Grigoriev I.V."/>
            <person name="Hibbett D."/>
            <person name="Nagy L.G."/>
            <person name="Martin F.M."/>
        </authorList>
    </citation>
    <scope>NUCLEOTIDE SEQUENCE</scope>
    <source>
        <strain evidence="1">P2</strain>
    </source>
</reference>
<evidence type="ECO:0000313" key="1">
    <source>
        <dbReference type="EMBL" id="KAF9653422.1"/>
    </source>
</evidence>
<name>A0ACB6ZV49_THEGA</name>
<dbReference type="Proteomes" id="UP000886501">
    <property type="component" value="Unassembled WGS sequence"/>
</dbReference>
<accession>A0ACB6ZV49</accession>